<keyword evidence="2" id="KW-0902">Two-component regulatory system</keyword>
<feature type="DNA-binding region" description="OmpR/PhoB-type" evidence="7">
    <location>
        <begin position="144"/>
        <end position="243"/>
    </location>
</feature>
<evidence type="ECO:0000256" key="7">
    <source>
        <dbReference type="PROSITE-ProRule" id="PRU01091"/>
    </source>
</evidence>
<organism evidence="10 11">
    <name type="scientific">Usitatibacter palustris</name>
    <dbReference type="NCBI Taxonomy" id="2732487"/>
    <lineage>
        <taxon>Bacteria</taxon>
        <taxon>Pseudomonadati</taxon>
        <taxon>Pseudomonadota</taxon>
        <taxon>Betaproteobacteria</taxon>
        <taxon>Nitrosomonadales</taxon>
        <taxon>Usitatibacteraceae</taxon>
        <taxon>Usitatibacter</taxon>
    </lineage>
</organism>
<dbReference type="InterPro" id="IPR016032">
    <property type="entry name" value="Sig_transdc_resp-reg_C-effctor"/>
</dbReference>
<keyword evidence="5" id="KW-0804">Transcription</keyword>
<feature type="modified residue" description="4-aspartylphosphate" evidence="6">
    <location>
        <position position="67"/>
    </location>
</feature>
<keyword evidence="11" id="KW-1185">Reference proteome</keyword>
<dbReference type="SUPFAM" id="SSF52172">
    <property type="entry name" value="CheY-like"/>
    <property type="match status" value="1"/>
</dbReference>
<dbReference type="GO" id="GO:0000976">
    <property type="term" value="F:transcription cis-regulatory region binding"/>
    <property type="evidence" value="ECO:0007669"/>
    <property type="project" value="TreeGrafter"/>
</dbReference>
<dbReference type="InParanoid" id="A0A6M4HAQ3"/>
<sequence>MVTGALAMARDPARVLPRVLMVDDDDRLVAAVSEYLGNNGLEMRSVSRGDEVLGEVRRADPDLIILDLMLPGLDGFEVCRQLRDAAAHMPVLILTARDEDFDHVLGMEIGADDYLIKPVAPRVLLAHVKAMLRRQATRKDEGQTQTLTFGALTINRLTREVSLLGERITMTSAEFDLLWLLASHAGELMHRDDILKRLRGLDHAHEDRSVDARLYRLRKRFGDSDGVLRRIKTVRPHRYLFSVEPW</sequence>
<gene>
    <name evidence="10" type="primary">rstA_2</name>
    <name evidence="10" type="ORF">DSM104440_03491</name>
</gene>
<evidence type="ECO:0000259" key="8">
    <source>
        <dbReference type="PROSITE" id="PS50110"/>
    </source>
</evidence>
<name>A0A6M4HAQ3_9PROT</name>
<accession>A0A6M4HAQ3</accession>
<dbReference type="SUPFAM" id="SSF46894">
    <property type="entry name" value="C-terminal effector domain of the bipartite response regulators"/>
    <property type="match status" value="1"/>
</dbReference>
<dbReference type="GO" id="GO:0000156">
    <property type="term" value="F:phosphorelay response regulator activity"/>
    <property type="evidence" value="ECO:0007669"/>
    <property type="project" value="TreeGrafter"/>
</dbReference>
<evidence type="ECO:0000313" key="10">
    <source>
        <dbReference type="EMBL" id="QJR16656.1"/>
    </source>
</evidence>
<dbReference type="InterPro" id="IPR011006">
    <property type="entry name" value="CheY-like_superfamily"/>
</dbReference>
<evidence type="ECO:0000256" key="4">
    <source>
        <dbReference type="ARBA" id="ARBA00023125"/>
    </source>
</evidence>
<evidence type="ECO:0000256" key="1">
    <source>
        <dbReference type="ARBA" id="ARBA00022553"/>
    </source>
</evidence>
<dbReference type="CDD" id="cd17574">
    <property type="entry name" value="REC_OmpR"/>
    <property type="match status" value="1"/>
</dbReference>
<dbReference type="Gene3D" id="3.40.50.2300">
    <property type="match status" value="1"/>
</dbReference>
<dbReference type="Gene3D" id="6.10.250.690">
    <property type="match status" value="1"/>
</dbReference>
<protein>
    <submittedName>
        <fullName evidence="10">Transcriptional regulatory protein RstA</fullName>
    </submittedName>
</protein>
<keyword evidence="1 6" id="KW-0597">Phosphoprotein</keyword>
<feature type="domain" description="Response regulatory" evidence="8">
    <location>
        <begin position="18"/>
        <end position="132"/>
    </location>
</feature>
<keyword evidence="3" id="KW-0805">Transcription regulation</keyword>
<dbReference type="Proteomes" id="UP000503096">
    <property type="component" value="Chromosome"/>
</dbReference>
<dbReference type="FunCoup" id="A0A6M4HAQ3">
    <property type="interactions" value="130"/>
</dbReference>
<evidence type="ECO:0000313" key="11">
    <source>
        <dbReference type="Proteomes" id="UP000503096"/>
    </source>
</evidence>
<dbReference type="PANTHER" id="PTHR48111:SF47">
    <property type="entry name" value="TRANSCRIPTIONAL REGULATORY PROTEIN RSTA"/>
    <property type="match status" value="1"/>
</dbReference>
<dbReference type="Pfam" id="PF00486">
    <property type="entry name" value="Trans_reg_C"/>
    <property type="match status" value="1"/>
</dbReference>
<reference evidence="10 11" key="1">
    <citation type="submission" date="2020-04" db="EMBL/GenBank/DDBJ databases">
        <title>Usitatibacter rugosus gen. nov., sp. nov. and Usitatibacter palustris sp. nov., novel members of Usitatibacteraceae fam. nov. within the order Nitrosomonadales isolated from soil.</title>
        <authorList>
            <person name="Huber K.J."/>
            <person name="Neumann-Schaal M."/>
            <person name="Geppert A."/>
            <person name="Luckner M."/>
            <person name="Wanner G."/>
            <person name="Overmann J."/>
        </authorList>
    </citation>
    <scope>NUCLEOTIDE SEQUENCE [LARGE SCALE GENOMIC DNA]</scope>
    <source>
        <strain evidence="10 11">Swamp67</strain>
    </source>
</reference>
<dbReference type="InterPro" id="IPR036388">
    <property type="entry name" value="WH-like_DNA-bd_sf"/>
</dbReference>
<dbReference type="FunFam" id="3.40.50.2300:FF:000001">
    <property type="entry name" value="DNA-binding response regulator PhoB"/>
    <property type="match status" value="1"/>
</dbReference>
<evidence type="ECO:0000256" key="2">
    <source>
        <dbReference type="ARBA" id="ARBA00023012"/>
    </source>
</evidence>
<dbReference type="InterPro" id="IPR039420">
    <property type="entry name" value="WalR-like"/>
</dbReference>
<keyword evidence="4 7" id="KW-0238">DNA-binding</keyword>
<dbReference type="GO" id="GO:0032993">
    <property type="term" value="C:protein-DNA complex"/>
    <property type="evidence" value="ECO:0007669"/>
    <property type="project" value="TreeGrafter"/>
</dbReference>
<dbReference type="SMART" id="SM00448">
    <property type="entry name" value="REC"/>
    <property type="match status" value="1"/>
</dbReference>
<dbReference type="Pfam" id="PF00072">
    <property type="entry name" value="Response_reg"/>
    <property type="match status" value="1"/>
</dbReference>
<dbReference type="PROSITE" id="PS50110">
    <property type="entry name" value="RESPONSE_REGULATORY"/>
    <property type="match status" value="1"/>
</dbReference>
<dbReference type="GO" id="GO:0006355">
    <property type="term" value="P:regulation of DNA-templated transcription"/>
    <property type="evidence" value="ECO:0007669"/>
    <property type="project" value="InterPro"/>
</dbReference>
<dbReference type="InterPro" id="IPR001867">
    <property type="entry name" value="OmpR/PhoB-type_DNA-bd"/>
</dbReference>
<dbReference type="PROSITE" id="PS51755">
    <property type="entry name" value="OMPR_PHOB"/>
    <property type="match status" value="1"/>
</dbReference>
<dbReference type="InterPro" id="IPR001789">
    <property type="entry name" value="Sig_transdc_resp-reg_receiver"/>
</dbReference>
<evidence type="ECO:0000256" key="3">
    <source>
        <dbReference type="ARBA" id="ARBA00023015"/>
    </source>
</evidence>
<dbReference type="GO" id="GO:0005829">
    <property type="term" value="C:cytosol"/>
    <property type="evidence" value="ECO:0007669"/>
    <property type="project" value="TreeGrafter"/>
</dbReference>
<proteinExistence type="predicted"/>
<evidence type="ECO:0000259" key="9">
    <source>
        <dbReference type="PROSITE" id="PS51755"/>
    </source>
</evidence>
<dbReference type="SMART" id="SM00862">
    <property type="entry name" value="Trans_reg_C"/>
    <property type="match status" value="1"/>
</dbReference>
<dbReference type="KEGG" id="upl:DSM104440_03491"/>
<dbReference type="EMBL" id="CP053073">
    <property type="protein sequence ID" value="QJR16656.1"/>
    <property type="molecule type" value="Genomic_DNA"/>
</dbReference>
<dbReference type="CDD" id="cd00383">
    <property type="entry name" value="trans_reg_C"/>
    <property type="match status" value="1"/>
</dbReference>
<evidence type="ECO:0000256" key="6">
    <source>
        <dbReference type="PROSITE-ProRule" id="PRU00169"/>
    </source>
</evidence>
<dbReference type="PANTHER" id="PTHR48111">
    <property type="entry name" value="REGULATOR OF RPOS"/>
    <property type="match status" value="1"/>
</dbReference>
<feature type="domain" description="OmpR/PhoB-type" evidence="9">
    <location>
        <begin position="144"/>
        <end position="243"/>
    </location>
</feature>
<dbReference type="AlphaFoldDB" id="A0A6M4HAQ3"/>
<evidence type="ECO:0000256" key="5">
    <source>
        <dbReference type="ARBA" id="ARBA00023163"/>
    </source>
</evidence>
<dbReference type="Gene3D" id="1.10.10.10">
    <property type="entry name" value="Winged helix-like DNA-binding domain superfamily/Winged helix DNA-binding domain"/>
    <property type="match status" value="1"/>
</dbReference>